<dbReference type="InterPro" id="IPR029056">
    <property type="entry name" value="Ribokinase-like"/>
</dbReference>
<dbReference type="SUPFAM" id="SSF53613">
    <property type="entry name" value="Ribokinase-like"/>
    <property type="match status" value="1"/>
</dbReference>
<dbReference type="Pfam" id="PF04587">
    <property type="entry name" value="ADP_PFK_GK"/>
    <property type="match status" value="1"/>
</dbReference>
<dbReference type="InterPro" id="IPR007666">
    <property type="entry name" value="ADP_PFK/GK"/>
</dbReference>
<dbReference type="PANTHER" id="PTHR21208:SF1">
    <property type="entry name" value="ADP-DEPENDENT GLUCOKINASE"/>
    <property type="match status" value="1"/>
</dbReference>
<gene>
    <name evidence="8" type="primary">Adpgk</name>
    <name evidence="8" type="ORF">g.11792</name>
</gene>
<dbReference type="GO" id="GO:0046872">
    <property type="term" value="F:metal ion binding"/>
    <property type="evidence" value="ECO:0007669"/>
    <property type="project" value="UniProtKB-KW"/>
</dbReference>
<evidence type="ECO:0000256" key="7">
    <source>
        <dbReference type="SAM" id="Phobius"/>
    </source>
</evidence>
<evidence type="ECO:0000256" key="6">
    <source>
        <dbReference type="ARBA" id="ARBA00023152"/>
    </source>
</evidence>
<keyword evidence="7" id="KW-0812">Transmembrane</keyword>
<sequence length="525" mass="58882">MAVTKKKKTPELNEKLVKDEPQARFYPSSSARTKQAIFIVVVAAITAIVRWKFMSQIGLINTNTNGHIDETLKSMLSIESRVKINKDLNVAVGFGSCLDIFVSSRELILDKHQPPVNQVHHENIRTQDQLNEVLAYFFNEGAAAERYIDNRTFFMELVGLAESADGSRKAIGGNAATMAKRFVLEGVDRVMLGTQLSKRNSDRYNDKLVISGPIVDHDDVHICIEYPAGEKWGTYVAPRANRLIIHSDYYNPALKSVDNFITRLESAKNLDLLVIGGLQMMDNIPIAIEERREKLLRLSRVLERLPPGRPKVHMELASFTEEALLGAIRDLIIPHVDSLGMNEQELPMLLSYLNEGDVNTRSESYPRVATILDQMRQLYKQLYRPTRGRLSRMHAHTLAFQAIMTRVGSDWRNSLTSSVKAALTAHRYTCGSDEIDMAKAKLIMDESYTTSKEGSRRRIPFNPKHPVVCWQEDILVDDSSHPTSATAKKTETIEICVAPVLVCTKVRQTGGAGDNVSAAGLIFQF</sequence>
<proteinExistence type="predicted"/>
<dbReference type="PANTHER" id="PTHR21208">
    <property type="entry name" value="ADP-DEPENDENT GLUCOKINASE"/>
    <property type="match status" value="1"/>
</dbReference>
<dbReference type="GO" id="GO:0005783">
    <property type="term" value="C:endoplasmic reticulum"/>
    <property type="evidence" value="ECO:0007669"/>
    <property type="project" value="TreeGrafter"/>
</dbReference>
<evidence type="ECO:0000256" key="5">
    <source>
        <dbReference type="ARBA" id="ARBA00022842"/>
    </source>
</evidence>
<dbReference type="GO" id="GO:0043843">
    <property type="term" value="F:ADP-specific glucokinase activity"/>
    <property type="evidence" value="ECO:0007669"/>
    <property type="project" value="TreeGrafter"/>
</dbReference>
<reference evidence="8" key="1">
    <citation type="submission" date="2018-10" db="EMBL/GenBank/DDBJ databases">
        <title>Transcriptome assembly of Aceria tosichella (Wheat curl mite) Type 2.</title>
        <authorList>
            <person name="Scully E.D."/>
            <person name="Geib S.M."/>
            <person name="Palmer N.A."/>
            <person name="Gupta A.K."/>
            <person name="Sarath G."/>
            <person name="Tatineni S."/>
        </authorList>
    </citation>
    <scope>NUCLEOTIDE SEQUENCE</scope>
    <source>
        <strain evidence="8">LincolnNE</strain>
    </source>
</reference>
<dbReference type="Gene3D" id="3.40.1190.20">
    <property type="match status" value="1"/>
</dbReference>
<evidence type="ECO:0000313" key="8">
    <source>
        <dbReference type="EMBL" id="MDE50988.1"/>
    </source>
</evidence>
<dbReference type="GO" id="GO:0006096">
    <property type="term" value="P:glycolytic process"/>
    <property type="evidence" value="ECO:0007669"/>
    <property type="project" value="UniProtKB-KW"/>
</dbReference>
<keyword evidence="3" id="KW-0479">Metal-binding</keyword>
<keyword evidence="7" id="KW-0472">Membrane</keyword>
<evidence type="ECO:0000256" key="1">
    <source>
        <dbReference type="ARBA" id="ARBA00022490"/>
    </source>
</evidence>
<keyword evidence="1" id="KW-0963">Cytoplasm</keyword>
<evidence type="ECO:0000256" key="4">
    <source>
        <dbReference type="ARBA" id="ARBA00022777"/>
    </source>
</evidence>
<organism evidence="8">
    <name type="scientific">Aceria tosichella</name>
    <name type="common">wheat curl mite</name>
    <dbReference type="NCBI Taxonomy" id="561515"/>
    <lineage>
        <taxon>Eukaryota</taxon>
        <taxon>Metazoa</taxon>
        <taxon>Ecdysozoa</taxon>
        <taxon>Arthropoda</taxon>
        <taxon>Chelicerata</taxon>
        <taxon>Arachnida</taxon>
        <taxon>Acari</taxon>
        <taxon>Acariformes</taxon>
        <taxon>Trombidiformes</taxon>
        <taxon>Prostigmata</taxon>
        <taxon>Eupodina</taxon>
        <taxon>Eriophyoidea</taxon>
        <taxon>Eriophyidae</taxon>
        <taxon>Eriophyinae</taxon>
        <taxon>Aceriini</taxon>
        <taxon>Aceria</taxon>
    </lineage>
</organism>
<feature type="transmembrane region" description="Helical" evidence="7">
    <location>
        <begin position="36"/>
        <end position="53"/>
    </location>
</feature>
<dbReference type="AlphaFoldDB" id="A0A6G1SKR1"/>
<dbReference type="PROSITE" id="PS51255">
    <property type="entry name" value="ADPK"/>
    <property type="match status" value="1"/>
</dbReference>
<protein>
    <submittedName>
        <fullName evidence="8">ADP-dependent glucokinase</fullName>
    </submittedName>
</protein>
<keyword evidence="4 8" id="KW-0418">Kinase</keyword>
<keyword evidence="6" id="KW-0324">Glycolysis</keyword>
<keyword evidence="7" id="KW-1133">Transmembrane helix</keyword>
<evidence type="ECO:0000256" key="2">
    <source>
        <dbReference type="ARBA" id="ARBA00022679"/>
    </source>
</evidence>
<dbReference type="EMBL" id="GGYP01006217">
    <property type="protein sequence ID" value="MDE50988.1"/>
    <property type="molecule type" value="Transcribed_RNA"/>
</dbReference>
<keyword evidence="5" id="KW-0460">Magnesium</keyword>
<evidence type="ECO:0000256" key="3">
    <source>
        <dbReference type="ARBA" id="ARBA00022723"/>
    </source>
</evidence>
<name>A0A6G1SKR1_9ACAR</name>
<accession>A0A6G1SKR1</accession>
<dbReference type="GO" id="GO:0006006">
    <property type="term" value="P:glucose metabolic process"/>
    <property type="evidence" value="ECO:0007669"/>
    <property type="project" value="TreeGrafter"/>
</dbReference>
<keyword evidence="2" id="KW-0808">Transferase</keyword>